<feature type="region of interest" description="Disordered" evidence="1">
    <location>
        <begin position="1"/>
        <end position="57"/>
    </location>
</feature>
<organism evidence="3 4">
    <name type="scientific">Mythimna separata</name>
    <name type="common">Oriental armyworm</name>
    <name type="synonym">Pseudaletia separata</name>
    <dbReference type="NCBI Taxonomy" id="271217"/>
    <lineage>
        <taxon>Eukaryota</taxon>
        <taxon>Metazoa</taxon>
        <taxon>Ecdysozoa</taxon>
        <taxon>Arthropoda</taxon>
        <taxon>Hexapoda</taxon>
        <taxon>Insecta</taxon>
        <taxon>Pterygota</taxon>
        <taxon>Neoptera</taxon>
        <taxon>Endopterygota</taxon>
        <taxon>Lepidoptera</taxon>
        <taxon>Glossata</taxon>
        <taxon>Ditrysia</taxon>
        <taxon>Noctuoidea</taxon>
        <taxon>Noctuidae</taxon>
        <taxon>Noctuinae</taxon>
        <taxon>Hadenini</taxon>
        <taxon>Mythimna</taxon>
    </lineage>
</organism>
<feature type="compositionally biased region" description="Basic and acidic residues" evidence="1">
    <location>
        <begin position="1"/>
        <end position="13"/>
    </location>
</feature>
<accession>A0AAD7Z2I0</accession>
<feature type="domain" description="Cilia- and flagella-associated protein 69 ARM repeats" evidence="2">
    <location>
        <begin position="150"/>
        <end position="345"/>
    </location>
</feature>
<evidence type="ECO:0000313" key="4">
    <source>
        <dbReference type="Proteomes" id="UP001231518"/>
    </source>
</evidence>
<dbReference type="Pfam" id="PF21049">
    <property type="entry name" value="CFA69_ARM_rpt"/>
    <property type="match status" value="1"/>
</dbReference>
<keyword evidence="4" id="KW-1185">Reference proteome</keyword>
<evidence type="ECO:0000259" key="2">
    <source>
        <dbReference type="Pfam" id="PF21049"/>
    </source>
</evidence>
<proteinExistence type="predicted"/>
<feature type="compositionally biased region" description="Basic and acidic residues" evidence="1">
    <location>
        <begin position="43"/>
        <end position="57"/>
    </location>
</feature>
<evidence type="ECO:0000256" key="1">
    <source>
        <dbReference type="SAM" id="MobiDB-lite"/>
    </source>
</evidence>
<reference evidence="3" key="1">
    <citation type="submission" date="2023-03" db="EMBL/GenBank/DDBJ databases">
        <title>Chromosome-level genomes of two armyworms, Mythimna separata and Mythimna loreyi, provide insights into the biosynthesis and reception of sex pheromones.</title>
        <authorList>
            <person name="Zhao H."/>
        </authorList>
    </citation>
    <scope>NUCLEOTIDE SEQUENCE</scope>
    <source>
        <strain evidence="3">BeijingLab</strain>
        <tissue evidence="3">Pupa</tissue>
    </source>
</reference>
<sequence>MDSRMTFKERKDSFQSSSSKKSKDNPVLMMGDSEESVMVTPPPEEKKKRSKKMWKDESLPSSHTKYYKRPTRLAEFQHVTRDEYLSISESISGSEDTFSCLYGSEGRQYSPKALLKRNLVKNLDPIPFDREWSEGCAPTFGWEMAKTLQTMVESPTLEDQLDRFQAHIRDFVKTSSRGFRVDVLKSVCEVMDYLLETMFRLPFMSELLTELLRNLDNPIPLLKSSDIVTYFDDIVYFMGFMAYLLIRLDDRAQFDIVSNAILYHLCAPDSVRGPGTVQQRHALTAAAPVLRVTIVRMIAVANNHRFPTFLDIVLILACNTEENCIEMMKENIIEIIFYRFNPYFPKKDLPYYDVNPLDCMDANVRLGESSRHMTTTLSLMLLLLKTTPSP</sequence>
<dbReference type="Proteomes" id="UP001231518">
    <property type="component" value="Chromosome 1"/>
</dbReference>
<dbReference type="EMBL" id="JARGEI010000001">
    <property type="protein sequence ID" value="KAJ8737357.1"/>
    <property type="molecule type" value="Genomic_DNA"/>
</dbReference>
<name>A0AAD7Z2I0_MYTSE</name>
<evidence type="ECO:0000313" key="3">
    <source>
        <dbReference type="EMBL" id="KAJ8737357.1"/>
    </source>
</evidence>
<comment type="caution">
    <text evidence="3">The sequence shown here is derived from an EMBL/GenBank/DDBJ whole genome shotgun (WGS) entry which is preliminary data.</text>
</comment>
<protein>
    <recommendedName>
        <fullName evidence="2">Cilia- and flagella-associated protein 69 ARM repeats domain-containing protein</fullName>
    </recommendedName>
</protein>
<dbReference type="InterPro" id="IPR048733">
    <property type="entry name" value="CFA69_ARM_dom"/>
</dbReference>
<gene>
    <name evidence="3" type="ORF">PYW07_000628</name>
</gene>
<dbReference type="AlphaFoldDB" id="A0AAD7Z2I0"/>